<gene>
    <name evidence="12" type="ORF">BO78DRAFT_313162</name>
</gene>
<keyword evidence="8" id="KW-0406">Ion transport</keyword>
<dbReference type="InterPro" id="IPR013112">
    <property type="entry name" value="FAD-bd_8"/>
</dbReference>
<dbReference type="PANTHER" id="PTHR32361:SF26">
    <property type="entry name" value="FAD-BINDING 8 DOMAIN-CONTAINING PROTEIN-RELATED"/>
    <property type="match status" value="1"/>
</dbReference>
<proteinExistence type="inferred from homology"/>
<evidence type="ECO:0000256" key="2">
    <source>
        <dbReference type="ARBA" id="ARBA00006278"/>
    </source>
</evidence>
<evidence type="ECO:0000256" key="4">
    <source>
        <dbReference type="ARBA" id="ARBA00022692"/>
    </source>
</evidence>
<evidence type="ECO:0000256" key="8">
    <source>
        <dbReference type="ARBA" id="ARBA00023065"/>
    </source>
</evidence>
<evidence type="ECO:0000256" key="3">
    <source>
        <dbReference type="ARBA" id="ARBA00022448"/>
    </source>
</evidence>
<evidence type="ECO:0000256" key="5">
    <source>
        <dbReference type="ARBA" id="ARBA00022982"/>
    </source>
</evidence>
<evidence type="ECO:0000259" key="11">
    <source>
        <dbReference type="PROSITE" id="PS51384"/>
    </source>
</evidence>
<keyword evidence="13" id="KW-1185">Reference proteome</keyword>
<evidence type="ECO:0000256" key="10">
    <source>
        <dbReference type="SAM" id="Phobius"/>
    </source>
</evidence>
<dbReference type="InterPro" id="IPR013130">
    <property type="entry name" value="Fe3_Rdtase_TM_dom"/>
</dbReference>
<dbReference type="InterPro" id="IPR013121">
    <property type="entry name" value="Fe_red_NAD-bd_6"/>
</dbReference>
<feature type="transmembrane region" description="Helical" evidence="10">
    <location>
        <begin position="68"/>
        <end position="89"/>
    </location>
</feature>
<feature type="transmembrane region" description="Helical" evidence="10">
    <location>
        <begin position="166"/>
        <end position="187"/>
    </location>
</feature>
<feature type="transmembrane region" description="Helical" evidence="10">
    <location>
        <begin position="194"/>
        <end position="212"/>
    </location>
</feature>
<dbReference type="Proteomes" id="UP000248423">
    <property type="component" value="Unassembled WGS sequence"/>
</dbReference>
<keyword evidence="5" id="KW-0249">Electron transport</keyword>
<dbReference type="VEuPathDB" id="FungiDB:BO78DRAFT_313162"/>
<feature type="transmembrane region" description="Helical" evidence="10">
    <location>
        <begin position="224"/>
        <end position="246"/>
    </location>
</feature>
<evidence type="ECO:0000256" key="7">
    <source>
        <dbReference type="ARBA" id="ARBA00023002"/>
    </source>
</evidence>
<dbReference type="Gene3D" id="3.40.50.80">
    <property type="entry name" value="Nucleotide-binding domain of ferredoxin-NADP reductase (FNR) module"/>
    <property type="match status" value="1"/>
</dbReference>
<dbReference type="PROSITE" id="PS51384">
    <property type="entry name" value="FAD_FR"/>
    <property type="match status" value="1"/>
</dbReference>
<dbReference type="GO" id="GO:0005886">
    <property type="term" value="C:plasma membrane"/>
    <property type="evidence" value="ECO:0007669"/>
    <property type="project" value="TreeGrafter"/>
</dbReference>
<dbReference type="SUPFAM" id="SSF52343">
    <property type="entry name" value="Ferredoxin reductase-like, C-terminal NADP-linked domain"/>
    <property type="match status" value="1"/>
</dbReference>
<evidence type="ECO:0000256" key="6">
    <source>
        <dbReference type="ARBA" id="ARBA00022989"/>
    </source>
</evidence>
<dbReference type="STRING" id="1448318.A0A319ECK8"/>
<keyword evidence="7" id="KW-0560">Oxidoreductase</keyword>
<dbReference type="GO" id="GO:0006826">
    <property type="term" value="P:iron ion transport"/>
    <property type="evidence" value="ECO:0007669"/>
    <property type="project" value="TreeGrafter"/>
</dbReference>
<comment type="subcellular location">
    <subcellularLocation>
        <location evidence="1">Membrane</location>
        <topology evidence="1">Multi-pass membrane protein</topology>
    </subcellularLocation>
</comment>
<dbReference type="EMBL" id="KZ826342">
    <property type="protein sequence ID" value="PYI07371.1"/>
    <property type="molecule type" value="Genomic_DNA"/>
</dbReference>
<feature type="transmembrane region" description="Helical" evidence="10">
    <location>
        <begin position="101"/>
        <end position="123"/>
    </location>
</feature>
<keyword evidence="6 10" id="KW-1133">Transmembrane helix</keyword>
<dbReference type="Pfam" id="PF08022">
    <property type="entry name" value="FAD_binding_8"/>
    <property type="match status" value="1"/>
</dbReference>
<comment type="similarity">
    <text evidence="2">Belongs to the ferric reductase (FRE) family.</text>
</comment>
<evidence type="ECO:0000256" key="1">
    <source>
        <dbReference type="ARBA" id="ARBA00004141"/>
    </source>
</evidence>
<evidence type="ECO:0000256" key="9">
    <source>
        <dbReference type="ARBA" id="ARBA00023136"/>
    </source>
</evidence>
<keyword evidence="3" id="KW-0813">Transport</keyword>
<protein>
    <submittedName>
        <fullName evidence="12">Putative metalloreductase transmembrane component</fullName>
    </submittedName>
</protein>
<reference evidence="12 13" key="1">
    <citation type="submission" date="2018-02" db="EMBL/GenBank/DDBJ databases">
        <title>The genomes of Aspergillus section Nigri reveals drivers in fungal speciation.</title>
        <authorList>
            <consortium name="DOE Joint Genome Institute"/>
            <person name="Vesth T.C."/>
            <person name="Nybo J."/>
            <person name="Theobald S."/>
            <person name="Brandl J."/>
            <person name="Frisvad J.C."/>
            <person name="Nielsen K.F."/>
            <person name="Lyhne E.K."/>
            <person name="Kogle M.E."/>
            <person name="Kuo A."/>
            <person name="Riley R."/>
            <person name="Clum A."/>
            <person name="Nolan M."/>
            <person name="Lipzen A."/>
            <person name="Salamov A."/>
            <person name="Henrissat B."/>
            <person name="Wiebenga A."/>
            <person name="De vries R.P."/>
            <person name="Grigoriev I.V."/>
            <person name="Mortensen U.H."/>
            <person name="Andersen M.R."/>
            <person name="Baker S.E."/>
        </authorList>
    </citation>
    <scope>NUCLEOTIDE SEQUENCE [LARGE SCALE GENOMIC DNA]</scope>
    <source>
        <strain evidence="12 13">CBS 121057</strain>
    </source>
</reference>
<name>A0A319ECK8_ASPSB</name>
<evidence type="ECO:0000313" key="12">
    <source>
        <dbReference type="EMBL" id="PYI07371.1"/>
    </source>
</evidence>
<dbReference type="Pfam" id="PF08030">
    <property type="entry name" value="NAD_binding_6"/>
    <property type="match status" value="1"/>
</dbReference>
<accession>A0A319ECK8</accession>
<feature type="domain" description="FAD-binding FR-type" evidence="11">
    <location>
        <begin position="252"/>
        <end position="366"/>
    </location>
</feature>
<keyword evidence="4 10" id="KW-0812">Transmembrane</keyword>
<sequence length="528" mass="59238">MDITTIYAVAAGALLAFFVLVELISSFFRLMKSRMLQFIHTCARFICKELTYPYFIGRHHLLGPWTRASVMLHILYIGINLFALTFHVRSVADAGYRAGRLSLINMVVLFAGAPLSTLADLLGISLRSCRRIHRACSWMAGSLLIIHTMVKMASEHRSFPLQHIDNLLAIIGAGVFGAILIASLPYIRREVYEIFLIAHQGLALFLLCAIWYHLPSSTLRSPRLLILIMAGVRFTTFLLQVLRMMYQNGLLPSRRSPRILVSHAPTGGKINSSEIMVRVVLSRPLKVLPGQYIYLWIPSVTLFSWAQSHPFMVTSWSPKEQDTLELFVKPRRGLSQSLAYHAAEAGWGHSSLSGFISGPYGPSEPVHRYKNILIVATDVGIAAALPYLRMLINSSKAWPARTHRLHFVWQLDTLDSAGAAEYMLNDLLKNDGEHYVLAISLYVESKDTAEELGHHKRALVGHGKPDYREIIRLETSGNQLTGIDSASDDPGESLVMVSASGEVRDEIRSIVRDYLDHHVRMLELEFQP</sequence>
<dbReference type="GO" id="GO:0000293">
    <property type="term" value="F:ferric-chelate reductase activity"/>
    <property type="evidence" value="ECO:0007669"/>
    <property type="project" value="UniProtKB-ARBA"/>
</dbReference>
<evidence type="ECO:0000313" key="13">
    <source>
        <dbReference type="Proteomes" id="UP000248423"/>
    </source>
</evidence>
<dbReference type="InterPro" id="IPR039261">
    <property type="entry name" value="FNR_nucleotide-bd"/>
</dbReference>
<dbReference type="CDD" id="cd06186">
    <property type="entry name" value="NOX_Duox_like_FAD_NADP"/>
    <property type="match status" value="1"/>
</dbReference>
<feature type="transmembrane region" description="Helical" evidence="10">
    <location>
        <begin position="135"/>
        <end position="154"/>
    </location>
</feature>
<dbReference type="GO" id="GO:0015677">
    <property type="term" value="P:copper ion import"/>
    <property type="evidence" value="ECO:0007669"/>
    <property type="project" value="TreeGrafter"/>
</dbReference>
<dbReference type="InterPro" id="IPR051410">
    <property type="entry name" value="Ferric/Cupric_Reductase"/>
</dbReference>
<dbReference type="InterPro" id="IPR017927">
    <property type="entry name" value="FAD-bd_FR_type"/>
</dbReference>
<dbReference type="AlphaFoldDB" id="A0A319ECK8"/>
<organism evidence="12 13">
    <name type="scientific">Aspergillus sclerotiicarbonarius (strain CBS 121057 / IBT 28362)</name>
    <dbReference type="NCBI Taxonomy" id="1448318"/>
    <lineage>
        <taxon>Eukaryota</taxon>
        <taxon>Fungi</taxon>
        <taxon>Dikarya</taxon>
        <taxon>Ascomycota</taxon>
        <taxon>Pezizomycotina</taxon>
        <taxon>Eurotiomycetes</taxon>
        <taxon>Eurotiomycetidae</taxon>
        <taxon>Eurotiales</taxon>
        <taxon>Aspergillaceae</taxon>
        <taxon>Aspergillus</taxon>
        <taxon>Aspergillus subgen. Circumdati</taxon>
    </lineage>
</organism>
<dbReference type="PANTHER" id="PTHR32361">
    <property type="entry name" value="FERRIC/CUPRIC REDUCTASE TRANSMEMBRANE COMPONENT"/>
    <property type="match status" value="1"/>
</dbReference>
<dbReference type="Pfam" id="PF01794">
    <property type="entry name" value="Ferric_reduct"/>
    <property type="match status" value="1"/>
</dbReference>
<feature type="transmembrane region" description="Helical" evidence="10">
    <location>
        <begin position="6"/>
        <end position="28"/>
    </location>
</feature>
<dbReference type="OrthoDB" id="4494341at2759"/>
<dbReference type="GO" id="GO:0006879">
    <property type="term" value="P:intracellular iron ion homeostasis"/>
    <property type="evidence" value="ECO:0007669"/>
    <property type="project" value="TreeGrafter"/>
</dbReference>
<keyword evidence="9 10" id="KW-0472">Membrane</keyword>